<dbReference type="AlphaFoldDB" id="A0A8H5BXI0"/>
<feature type="chain" id="PRO_5034346830" evidence="1">
    <location>
        <begin position="21"/>
        <end position="133"/>
    </location>
</feature>
<dbReference type="Proteomes" id="UP000567179">
    <property type="component" value="Unassembled WGS sequence"/>
</dbReference>
<reference evidence="2 3" key="1">
    <citation type="journal article" date="2020" name="ISME J.">
        <title>Uncovering the hidden diversity of litter-decomposition mechanisms in mushroom-forming fungi.</title>
        <authorList>
            <person name="Floudas D."/>
            <person name="Bentzer J."/>
            <person name="Ahren D."/>
            <person name="Johansson T."/>
            <person name="Persson P."/>
            <person name="Tunlid A."/>
        </authorList>
    </citation>
    <scope>NUCLEOTIDE SEQUENCE [LARGE SCALE GENOMIC DNA]</scope>
    <source>
        <strain evidence="2 3">CBS 101986</strain>
    </source>
</reference>
<evidence type="ECO:0000313" key="3">
    <source>
        <dbReference type="Proteomes" id="UP000567179"/>
    </source>
</evidence>
<dbReference type="OrthoDB" id="3031843at2759"/>
<evidence type="ECO:0000313" key="2">
    <source>
        <dbReference type="EMBL" id="KAF5330338.1"/>
    </source>
</evidence>
<accession>A0A8H5BXI0</accession>
<keyword evidence="1" id="KW-0732">Signal</keyword>
<keyword evidence="3" id="KW-1185">Reference proteome</keyword>
<organism evidence="2 3">
    <name type="scientific">Psilocybe cf. subviscida</name>
    <dbReference type="NCBI Taxonomy" id="2480587"/>
    <lineage>
        <taxon>Eukaryota</taxon>
        <taxon>Fungi</taxon>
        <taxon>Dikarya</taxon>
        <taxon>Basidiomycota</taxon>
        <taxon>Agaricomycotina</taxon>
        <taxon>Agaricomycetes</taxon>
        <taxon>Agaricomycetidae</taxon>
        <taxon>Agaricales</taxon>
        <taxon>Agaricineae</taxon>
        <taxon>Strophariaceae</taxon>
        <taxon>Psilocybe</taxon>
    </lineage>
</organism>
<dbReference type="EMBL" id="JAACJJ010000001">
    <property type="protein sequence ID" value="KAF5330338.1"/>
    <property type="molecule type" value="Genomic_DNA"/>
</dbReference>
<comment type="caution">
    <text evidence="2">The sequence shown here is derived from an EMBL/GenBank/DDBJ whole genome shotgun (WGS) entry which is preliminary data.</text>
</comment>
<evidence type="ECO:0000256" key="1">
    <source>
        <dbReference type="SAM" id="SignalP"/>
    </source>
</evidence>
<sequence length="133" mass="13848">MFTVTKALTVAFLAVSMASARPPQQTFLATCEYALTPDVVVDPNSIDTVTEFNSVIGAALGLRLPSGSVTDINNSTVVDVNNNTFNVLESVGVEGKTAKQTAAILTGLVGTTRSGFARGGTINWTFNSVSCDV</sequence>
<protein>
    <submittedName>
        <fullName evidence="2">Uncharacterized protein</fullName>
    </submittedName>
</protein>
<gene>
    <name evidence="2" type="ORF">D9619_005814</name>
</gene>
<proteinExistence type="predicted"/>
<feature type="signal peptide" evidence="1">
    <location>
        <begin position="1"/>
        <end position="20"/>
    </location>
</feature>
<name>A0A8H5BXI0_9AGAR</name>